<dbReference type="RefSeq" id="XP_020134257.1">
    <property type="nucleotide sequence ID" value="XM_020275557.1"/>
</dbReference>
<keyword evidence="3" id="KW-1185">Reference proteome</keyword>
<reference evidence="2 3" key="1">
    <citation type="submission" date="2016-10" db="EMBL/GenBank/DDBJ databases">
        <title>Proteomics and genomics reveal pathogen-plant mechanisms compatible with a hemibiotrophic lifestyle of Diplodia corticola.</title>
        <authorList>
            <person name="Fernandes I."/>
            <person name="De Jonge R."/>
            <person name="Van De Peer Y."/>
            <person name="Devreese B."/>
            <person name="Alves A."/>
            <person name="Esteves A.C."/>
        </authorList>
    </citation>
    <scope>NUCLEOTIDE SEQUENCE [LARGE SCALE GENOMIC DNA]</scope>
    <source>
        <strain evidence="2 3">CBS 112549</strain>
    </source>
</reference>
<sequence>MPPRIRLPSASAAPAPVRVRTYNHAARLAHHRHHQPSQCPRTYASLATATTPAPSFEQVTTATAPIARHPPTQPPSYKPAEFRKSQLLRQYASLLRSTPLALLFQHNNLRAVEWSGIRRELAKALRKVDDDLAAAGTPSAVPADAIKIHTVQTGIFRSALRVVEFYDPLLAADLAAQQHTPPPSSPATQSSKQLLASDALLTHTLSARAHAVASDRAKKHELEVLLSGPVALVTFPVVSPQHLAAALCILAPQSPDFPAPRRKASPDYHEPAVQAGLQKLMLLGARVEGKVFDGVGTRWVGGIQGGLGGLRAQLVGMLQGAGAQVANALESASRSLYFTVESRRLDMEEKEKPKEEGGEKKEEGGGGGGGQ</sequence>
<dbReference type="STRING" id="236234.A0A1J9RAM0"/>
<feature type="compositionally biased region" description="Basic and acidic residues" evidence="1">
    <location>
        <begin position="342"/>
        <end position="364"/>
    </location>
</feature>
<proteinExistence type="predicted"/>
<evidence type="ECO:0000313" key="2">
    <source>
        <dbReference type="EMBL" id="OJD38646.1"/>
    </source>
</evidence>
<organism evidence="2 3">
    <name type="scientific">Diplodia corticola</name>
    <dbReference type="NCBI Taxonomy" id="236234"/>
    <lineage>
        <taxon>Eukaryota</taxon>
        <taxon>Fungi</taxon>
        <taxon>Dikarya</taxon>
        <taxon>Ascomycota</taxon>
        <taxon>Pezizomycotina</taxon>
        <taxon>Dothideomycetes</taxon>
        <taxon>Dothideomycetes incertae sedis</taxon>
        <taxon>Botryosphaeriales</taxon>
        <taxon>Botryosphaeriaceae</taxon>
        <taxon>Diplodia</taxon>
    </lineage>
</organism>
<dbReference type="Proteomes" id="UP000183809">
    <property type="component" value="Unassembled WGS sequence"/>
</dbReference>
<protein>
    <submittedName>
        <fullName evidence="2">Uncharacterized protein</fullName>
    </submittedName>
</protein>
<accession>A0A1J9RAM0</accession>
<comment type="caution">
    <text evidence="2">The sequence shown here is derived from an EMBL/GenBank/DDBJ whole genome shotgun (WGS) entry which is preliminary data.</text>
</comment>
<evidence type="ECO:0000313" key="3">
    <source>
        <dbReference type="Proteomes" id="UP000183809"/>
    </source>
</evidence>
<name>A0A1J9RAM0_9PEZI</name>
<gene>
    <name evidence="2" type="ORF">BKCO1_4000137</name>
</gene>
<dbReference type="AlphaFoldDB" id="A0A1J9RAM0"/>
<dbReference type="EMBL" id="MNUE01000004">
    <property type="protein sequence ID" value="OJD38646.1"/>
    <property type="molecule type" value="Genomic_DNA"/>
</dbReference>
<evidence type="ECO:0000256" key="1">
    <source>
        <dbReference type="SAM" id="MobiDB-lite"/>
    </source>
</evidence>
<dbReference type="GeneID" id="31015818"/>
<feature type="region of interest" description="Disordered" evidence="1">
    <location>
        <begin position="342"/>
        <end position="371"/>
    </location>
</feature>
<dbReference type="InterPro" id="IPR047865">
    <property type="entry name" value="Ribosomal_uL10_bac_type"/>
</dbReference>
<dbReference type="PANTHER" id="PTHR11560">
    <property type="entry name" value="39S RIBOSOMAL PROTEIN L10, MITOCHONDRIAL"/>
    <property type="match status" value="1"/>
</dbReference>
<dbReference type="OrthoDB" id="360689at2759"/>